<dbReference type="OrthoDB" id="10253098at2759"/>
<feature type="site" description="Interaction with histone H4 N-terminus" evidence="19">
    <location>
        <position position="178"/>
    </location>
</feature>
<evidence type="ECO:0000256" key="4">
    <source>
        <dbReference type="ARBA" id="ARBA00013184"/>
    </source>
</evidence>
<evidence type="ECO:0000259" key="21">
    <source>
        <dbReference type="Pfam" id="PF10394"/>
    </source>
</evidence>
<dbReference type="Pfam" id="PF10394">
    <property type="entry name" value="Hat1_N"/>
    <property type="match status" value="1"/>
</dbReference>
<dbReference type="GO" id="GO:0005737">
    <property type="term" value="C:cytoplasm"/>
    <property type="evidence" value="ECO:0007669"/>
    <property type="project" value="UniProtKB-SubCell"/>
</dbReference>
<keyword evidence="6 16" id="KW-0963">Cytoplasm</keyword>
<evidence type="ECO:0000256" key="5">
    <source>
        <dbReference type="ARBA" id="ARBA00021268"/>
    </source>
</evidence>
<evidence type="ECO:0000256" key="6">
    <source>
        <dbReference type="ARBA" id="ARBA00022490"/>
    </source>
</evidence>
<dbReference type="Proteomes" id="UP000184188">
    <property type="component" value="Unassembled WGS sequence"/>
</dbReference>
<dbReference type="GO" id="GO:0005634">
    <property type="term" value="C:nucleus"/>
    <property type="evidence" value="ECO:0007669"/>
    <property type="project" value="UniProtKB-SubCell"/>
</dbReference>
<keyword evidence="11 16" id="KW-0539">Nucleus</keyword>
<evidence type="ECO:0000256" key="11">
    <source>
        <dbReference type="ARBA" id="ARBA00023242"/>
    </source>
</evidence>
<name>A0A1L9SJ18_9EURO</name>
<dbReference type="AlphaFoldDB" id="A0A1L9SJ18"/>
<comment type="subcellular location">
    <subcellularLocation>
        <location evidence="2 16">Cytoplasm</location>
    </subcellularLocation>
    <subcellularLocation>
        <location evidence="1 16">Nucleus</location>
    </subcellularLocation>
</comment>
<feature type="region of interest" description="Interaction with histone H4 N-terminus" evidence="18">
    <location>
        <begin position="211"/>
        <end position="213"/>
    </location>
</feature>
<feature type="binding site" evidence="18">
    <location>
        <begin position="257"/>
        <end position="263"/>
    </location>
    <ligand>
        <name>acetyl-CoA</name>
        <dbReference type="ChEBI" id="CHEBI:57288"/>
    </ligand>
</feature>
<evidence type="ECO:0000256" key="2">
    <source>
        <dbReference type="ARBA" id="ARBA00004496"/>
    </source>
</evidence>
<dbReference type="InterPro" id="IPR019467">
    <property type="entry name" value="Hat1_N"/>
</dbReference>
<keyword evidence="9" id="KW-0156">Chromatin regulator</keyword>
<keyword evidence="10" id="KW-0234">DNA repair</keyword>
<feature type="region of interest" description="Interaction with histone H4 N-terminus" evidence="18">
    <location>
        <begin position="44"/>
        <end position="46"/>
    </location>
</feature>
<evidence type="ECO:0000256" key="7">
    <source>
        <dbReference type="ARBA" id="ARBA00022679"/>
    </source>
</evidence>
<feature type="binding site" evidence="18">
    <location>
        <position position="288"/>
    </location>
    <ligand>
        <name>acetyl-CoA</name>
        <dbReference type="ChEBI" id="CHEBI:57288"/>
    </ligand>
</feature>
<feature type="active site" description="Proton donor/acceptor" evidence="17">
    <location>
        <position position="285"/>
    </location>
</feature>
<dbReference type="Gene3D" id="3.90.360.10">
    <property type="entry name" value="Histone acetyl transferase 1 (HAT1), N-terminal domain"/>
    <property type="match status" value="1"/>
</dbReference>
<evidence type="ECO:0000256" key="1">
    <source>
        <dbReference type="ARBA" id="ARBA00004123"/>
    </source>
</evidence>
<dbReference type="GO" id="GO:0006281">
    <property type="term" value="P:DNA repair"/>
    <property type="evidence" value="ECO:0007669"/>
    <property type="project" value="UniProtKB-KW"/>
</dbReference>
<keyword evidence="23" id="KW-1185">Reference proteome</keyword>
<dbReference type="InterPro" id="IPR017380">
    <property type="entry name" value="Hist_AcTrfase_B-typ_cat-su"/>
</dbReference>
<accession>A0A1L9SJ18</accession>
<evidence type="ECO:0000313" key="23">
    <source>
        <dbReference type="Proteomes" id="UP000184188"/>
    </source>
</evidence>
<dbReference type="Gene3D" id="3.40.630.30">
    <property type="match status" value="1"/>
</dbReference>
<evidence type="ECO:0000256" key="14">
    <source>
        <dbReference type="ARBA" id="ARBA00053467"/>
    </source>
</evidence>
<keyword evidence="12 16" id="KW-0012">Acyltransferase</keyword>
<evidence type="ECO:0000256" key="16">
    <source>
        <dbReference type="PIRNR" id="PIRNR038084"/>
    </source>
</evidence>
<evidence type="ECO:0000256" key="18">
    <source>
        <dbReference type="PIRSR" id="PIRSR038084-2"/>
    </source>
</evidence>
<comment type="subunit">
    <text evidence="15 16">Component of the HAT-B complex composed of at least HAT1 and HAT2. The HAT-B complex binds to histone H4 tail.</text>
</comment>
<proteinExistence type="inferred from homology"/>
<comment type="similarity">
    <text evidence="3 16">Belongs to the HAT1 family.</text>
</comment>
<dbReference type="VEuPathDB" id="FungiDB:ASPZODRAFT_132041"/>
<evidence type="ECO:0000256" key="3">
    <source>
        <dbReference type="ARBA" id="ARBA00010543"/>
    </source>
</evidence>
<dbReference type="GO" id="GO:0004402">
    <property type="term" value="F:histone acetyltransferase activity"/>
    <property type="evidence" value="ECO:0007669"/>
    <property type="project" value="UniProtKB-UniRule"/>
</dbReference>
<dbReference type="GeneID" id="34609381"/>
<evidence type="ECO:0000256" key="12">
    <source>
        <dbReference type="ARBA" id="ARBA00023315"/>
    </source>
</evidence>
<dbReference type="STRING" id="1073090.A0A1L9SJ18"/>
<comment type="function">
    <text evidence="14">Catalytic component of the histone acetylase B (HAT-B) complex. Acetylates 'Lys-12' of histone H4 which is required for telomeric silencing. Has intrinsic substrate specificity that modifies lysine in recognition sequence GXGKXG. Involved in DNA double-strand break repair.</text>
</comment>
<dbReference type="RefSeq" id="XP_022581611.1">
    <property type="nucleotide sequence ID" value="XM_022722916.1"/>
</dbReference>
<feature type="region of interest" description="Disordered" evidence="20">
    <location>
        <begin position="457"/>
        <end position="497"/>
    </location>
</feature>
<dbReference type="InterPro" id="IPR037113">
    <property type="entry name" value="Hat1_N_sf"/>
</dbReference>
<dbReference type="GO" id="GO:0031509">
    <property type="term" value="P:subtelomeric heterochromatin formation"/>
    <property type="evidence" value="ECO:0007669"/>
    <property type="project" value="InterPro"/>
</dbReference>
<evidence type="ECO:0000256" key="9">
    <source>
        <dbReference type="ARBA" id="ARBA00022853"/>
    </source>
</evidence>
<feature type="domain" description="Histone acetyl transferase HAT1 N-terminal" evidence="21">
    <location>
        <begin position="7"/>
        <end position="166"/>
    </location>
</feature>
<dbReference type="EC" id="2.3.1.48" evidence="4 16"/>
<keyword evidence="8" id="KW-0227">DNA damage</keyword>
<dbReference type="PIRSF" id="PIRSF038084">
    <property type="entry name" value="HAT-B_cat"/>
    <property type="match status" value="1"/>
</dbReference>
<reference evidence="23" key="1">
    <citation type="journal article" date="2017" name="Genome Biol.">
        <title>Comparative genomics reveals high biological diversity and specific adaptations in the industrially and medically important fungal genus Aspergillus.</title>
        <authorList>
            <person name="de Vries R.P."/>
            <person name="Riley R."/>
            <person name="Wiebenga A."/>
            <person name="Aguilar-Osorio G."/>
            <person name="Amillis S."/>
            <person name="Uchima C.A."/>
            <person name="Anderluh G."/>
            <person name="Asadollahi M."/>
            <person name="Askin M."/>
            <person name="Barry K."/>
            <person name="Battaglia E."/>
            <person name="Bayram O."/>
            <person name="Benocci T."/>
            <person name="Braus-Stromeyer S.A."/>
            <person name="Caldana C."/>
            <person name="Canovas D."/>
            <person name="Cerqueira G.C."/>
            <person name="Chen F."/>
            <person name="Chen W."/>
            <person name="Choi C."/>
            <person name="Clum A."/>
            <person name="Dos Santos R.A."/>
            <person name="Damasio A.R."/>
            <person name="Diallinas G."/>
            <person name="Emri T."/>
            <person name="Fekete E."/>
            <person name="Flipphi M."/>
            <person name="Freyberg S."/>
            <person name="Gallo A."/>
            <person name="Gournas C."/>
            <person name="Habgood R."/>
            <person name="Hainaut M."/>
            <person name="Harispe M.L."/>
            <person name="Henrissat B."/>
            <person name="Hilden K.S."/>
            <person name="Hope R."/>
            <person name="Hossain A."/>
            <person name="Karabika E."/>
            <person name="Karaffa L."/>
            <person name="Karanyi Z."/>
            <person name="Krasevec N."/>
            <person name="Kuo A."/>
            <person name="Kusch H."/>
            <person name="LaButti K."/>
            <person name="Lagendijk E.L."/>
            <person name="Lapidus A."/>
            <person name="Levasseur A."/>
            <person name="Lindquist E."/>
            <person name="Lipzen A."/>
            <person name="Logrieco A.F."/>
            <person name="MacCabe A."/>
            <person name="Maekelae M.R."/>
            <person name="Malavazi I."/>
            <person name="Melin P."/>
            <person name="Meyer V."/>
            <person name="Mielnichuk N."/>
            <person name="Miskei M."/>
            <person name="Molnar A.P."/>
            <person name="Mule G."/>
            <person name="Ngan C.Y."/>
            <person name="Orejas M."/>
            <person name="Orosz E."/>
            <person name="Ouedraogo J.P."/>
            <person name="Overkamp K.M."/>
            <person name="Park H.-S."/>
            <person name="Perrone G."/>
            <person name="Piumi F."/>
            <person name="Punt P.J."/>
            <person name="Ram A.F."/>
            <person name="Ramon A."/>
            <person name="Rauscher S."/>
            <person name="Record E."/>
            <person name="Riano-Pachon D.M."/>
            <person name="Robert V."/>
            <person name="Roehrig J."/>
            <person name="Ruller R."/>
            <person name="Salamov A."/>
            <person name="Salih N.S."/>
            <person name="Samson R.A."/>
            <person name="Sandor E."/>
            <person name="Sanguinetti M."/>
            <person name="Schuetze T."/>
            <person name="Sepcic K."/>
            <person name="Shelest E."/>
            <person name="Sherlock G."/>
            <person name="Sophianopoulou V."/>
            <person name="Squina F.M."/>
            <person name="Sun H."/>
            <person name="Susca A."/>
            <person name="Todd R.B."/>
            <person name="Tsang A."/>
            <person name="Unkles S.E."/>
            <person name="van de Wiele N."/>
            <person name="van Rossen-Uffink D."/>
            <person name="Oliveira J.V."/>
            <person name="Vesth T.C."/>
            <person name="Visser J."/>
            <person name="Yu J.-H."/>
            <person name="Zhou M."/>
            <person name="Andersen M.R."/>
            <person name="Archer D.B."/>
            <person name="Baker S.E."/>
            <person name="Benoit I."/>
            <person name="Brakhage A.A."/>
            <person name="Braus G.H."/>
            <person name="Fischer R."/>
            <person name="Frisvad J.C."/>
            <person name="Goldman G.H."/>
            <person name="Houbraken J."/>
            <person name="Oakley B."/>
            <person name="Pocsi I."/>
            <person name="Scazzocchio C."/>
            <person name="Seiboth B."/>
            <person name="vanKuyk P.A."/>
            <person name="Wortman J."/>
            <person name="Dyer P.S."/>
            <person name="Grigoriev I.V."/>
        </authorList>
    </citation>
    <scope>NUCLEOTIDE SEQUENCE [LARGE SCALE GENOMIC DNA]</scope>
    <source>
        <strain evidence="23">CBS 506.65</strain>
    </source>
</reference>
<feature type="binding site" evidence="18">
    <location>
        <begin position="250"/>
        <end position="252"/>
    </location>
    <ligand>
        <name>acetyl-CoA</name>
        <dbReference type="ChEBI" id="CHEBI:57288"/>
    </ligand>
</feature>
<evidence type="ECO:0000313" key="22">
    <source>
        <dbReference type="EMBL" id="OJJ47101.1"/>
    </source>
</evidence>
<dbReference type="GO" id="GO:0000781">
    <property type="term" value="C:chromosome, telomeric region"/>
    <property type="evidence" value="ECO:0007669"/>
    <property type="project" value="GOC"/>
</dbReference>
<dbReference type="SUPFAM" id="SSF55729">
    <property type="entry name" value="Acyl-CoA N-acyltransferases (Nat)"/>
    <property type="match status" value="1"/>
</dbReference>
<feature type="compositionally biased region" description="Acidic residues" evidence="20">
    <location>
        <begin position="479"/>
        <end position="488"/>
    </location>
</feature>
<dbReference type="InterPro" id="IPR016181">
    <property type="entry name" value="Acyl_CoA_acyltransferase"/>
</dbReference>
<dbReference type="FunFam" id="3.40.630.30:FF:000125">
    <property type="entry name" value="Histone acetyltransferase type B catalytic subunit"/>
    <property type="match status" value="1"/>
</dbReference>
<evidence type="ECO:0000256" key="8">
    <source>
        <dbReference type="ARBA" id="ARBA00022763"/>
    </source>
</evidence>
<evidence type="ECO:0000256" key="19">
    <source>
        <dbReference type="PIRSR" id="PIRSR038084-3"/>
    </source>
</evidence>
<evidence type="ECO:0000256" key="17">
    <source>
        <dbReference type="PIRSR" id="PIRSR038084-1"/>
    </source>
</evidence>
<sequence>MEDTGNWSCNANDAVQIALVQPGEAKPTVLSTFHPQFTYPIFGDDEEIFGYRGLIIRLRFAAHDLRPHIHISYDEKFKAVEDATPLDLIATLKPFSHEDAFSTLPEYEAAMQNDENTKDFTPPGKLVHSYASKDNRQYEIWAGSLADPEVRRIIDRAQILVSFFIEGGTPIETDDPEWTLERWTVYFVYEKLATPPPTASPYSIVGYSTTYRWWYFQTGALQTRTVSEGPFPLPEARISELPARLRIAQFLILPPHQGSGHGTHLYNTIHTACCNDPTIMELTVEDPNEAFDVLRDTADFHMLRPKFLHHQVTINADPYAGQTRIPRSRTVPTNALLPMNLLQDIRTSLKIDTTQFAHILEMFLLSQIPTKHRVSGGASMARLLVKKHKAEDPHDRRYYWWRMLVKQRLYKRHRDTLVQLDHDERVQKLDETLVNVEEGYSALLEAFLEREKKLEAQEGSADAGTLGRDQRVKRKFTVQDDEDEEDHDQESAKRPKV</sequence>
<comment type="function">
    <text evidence="16">Catalytic component of the histone acetylase B (HAT-B) complex. Has intrinsic substrate specificity that modifies lysine in recognition sequence GXGKXG. Involved in DNA double-strand break repair.</text>
</comment>
<evidence type="ECO:0000256" key="15">
    <source>
        <dbReference type="ARBA" id="ARBA00063577"/>
    </source>
</evidence>
<protein>
    <recommendedName>
        <fullName evidence="5 16">Histone acetyltransferase type B catalytic subunit</fullName>
        <ecNumber evidence="4 16">2.3.1.48</ecNumber>
    </recommendedName>
</protein>
<comment type="catalytic activity">
    <reaction evidence="13 16">
        <text>L-lysyl-[protein] + acetyl-CoA = N(6)-acetyl-L-lysyl-[protein] + CoA + H(+)</text>
        <dbReference type="Rhea" id="RHEA:45948"/>
        <dbReference type="Rhea" id="RHEA-COMP:9752"/>
        <dbReference type="Rhea" id="RHEA-COMP:10731"/>
        <dbReference type="ChEBI" id="CHEBI:15378"/>
        <dbReference type="ChEBI" id="CHEBI:29969"/>
        <dbReference type="ChEBI" id="CHEBI:57287"/>
        <dbReference type="ChEBI" id="CHEBI:57288"/>
        <dbReference type="ChEBI" id="CHEBI:61930"/>
        <dbReference type="EC" id="2.3.1.48"/>
    </reaction>
</comment>
<gene>
    <name evidence="22" type="ORF">ASPZODRAFT_132041</name>
</gene>
<dbReference type="EMBL" id="KV878341">
    <property type="protein sequence ID" value="OJJ47101.1"/>
    <property type="molecule type" value="Genomic_DNA"/>
</dbReference>
<evidence type="ECO:0000256" key="20">
    <source>
        <dbReference type="SAM" id="MobiDB-lite"/>
    </source>
</evidence>
<evidence type="ECO:0000256" key="13">
    <source>
        <dbReference type="ARBA" id="ARBA00048017"/>
    </source>
</evidence>
<evidence type="ECO:0000256" key="10">
    <source>
        <dbReference type="ARBA" id="ARBA00023204"/>
    </source>
</evidence>
<keyword evidence="7 16" id="KW-0808">Transferase</keyword>
<organism evidence="22 23">
    <name type="scientific">Penicilliopsis zonata CBS 506.65</name>
    <dbReference type="NCBI Taxonomy" id="1073090"/>
    <lineage>
        <taxon>Eukaryota</taxon>
        <taxon>Fungi</taxon>
        <taxon>Dikarya</taxon>
        <taxon>Ascomycota</taxon>
        <taxon>Pezizomycotina</taxon>
        <taxon>Eurotiomycetes</taxon>
        <taxon>Eurotiomycetidae</taxon>
        <taxon>Eurotiales</taxon>
        <taxon>Aspergillaceae</taxon>
        <taxon>Penicilliopsis</taxon>
    </lineage>
</organism>
<dbReference type="PANTHER" id="PTHR12046">
    <property type="entry name" value="HISTONE ACETYLTRANSFERASE TYPE B CATALYTIC SUBUNIT"/>
    <property type="match status" value="1"/>
</dbReference>